<dbReference type="GO" id="GO:0006749">
    <property type="term" value="P:glutathione metabolic process"/>
    <property type="evidence" value="ECO:0007669"/>
    <property type="project" value="TreeGrafter"/>
</dbReference>
<dbReference type="Proteomes" id="UP000051574">
    <property type="component" value="Unassembled WGS sequence"/>
</dbReference>
<evidence type="ECO:0000256" key="5">
    <source>
        <dbReference type="ARBA" id="ARBA00047960"/>
    </source>
</evidence>
<organism evidence="8 9">
    <name type="scientific">Oryctes borbonicus</name>
    <dbReference type="NCBI Taxonomy" id="1629725"/>
    <lineage>
        <taxon>Eukaryota</taxon>
        <taxon>Metazoa</taxon>
        <taxon>Ecdysozoa</taxon>
        <taxon>Arthropoda</taxon>
        <taxon>Hexapoda</taxon>
        <taxon>Insecta</taxon>
        <taxon>Pterygota</taxon>
        <taxon>Neoptera</taxon>
        <taxon>Endopterygota</taxon>
        <taxon>Coleoptera</taxon>
        <taxon>Polyphaga</taxon>
        <taxon>Scarabaeiformia</taxon>
        <taxon>Scarabaeidae</taxon>
        <taxon>Dynastinae</taxon>
        <taxon>Oryctes</taxon>
    </lineage>
</organism>
<dbReference type="EC" id="2.5.1.18" evidence="2"/>
<keyword evidence="3 8" id="KW-0808">Transferase</keyword>
<dbReference type="InterPro" id="IPR036249">
    <property type="entry name" value="Thioredoxin-like_sf"/>
</dbReference>
<dbReference type="PANTHER" id="PTHR11571">
    <property type="entry name" value="GLUTATHIONE S-TRANSFERASE"/>
    <property type="match status" value="1"/>
</dbReference>
<dbReference type="FunFam" id="1.20.1050.10:FF:000030">
    <property type="entry name" value="Glutathione S-transferase S1"/>
    <property type="match status" value="1"/>
</dbReference>
<dbReference type="PANTHER" id="PTHR11571:SF224">
    <property type="entry name" value="HEMATOPOIETIC PROSTAGLANDIN D SYNTHASE"/>
    <property type="match status" value="1"/>
</dbReference>
<dbReference type="Pfam" id="PF02798">
    <property type="entry name" value="GST_N"/>
    <property type="match status" value="1"/>
</dbReference>
<reference evidence="8 9" key="1">
    <citation type="submission" date="2015-09" db="EMBL/GenBank/DDBJ databases">
        <title>Draft genome of the scarab beetle Oryctes borbonicus.</title>
        <authorList>
            <person name="Meyer J.M."/>
            <person name="Markov G.V."/>
            <person name="Baskaran P."/>
            <person name="Herrmann M."/>
            <person name="Sommer R.J."/>
            <person name="Roedelsperger C."/>
        </authorList>
    </citation>
    <scope>NUCLEOTIDE SEQUENCE [LARGE SCALE GENOMIC DNA]</scope>
    <source>
        <strain evidence="8">OB123</strain>
        <tissue evidence="8">Whole animal</tissue>
    </source>
</reference>
<dbReference type="GO" id="GO:0004364">
    <property type="term" value="F:glutathione transferase activity"/>
    <property type="evidence" value="ECO:0007669"/>
    <property type="project" value="UniProtKB-EC"/>
</dbReference>
<comment type="subunit">
    <text evidence="1">Homodimer.</text>
</comment>
<evidence type="ECO:0000313" key="9">
    <source>
        <dbReference type="Proteomes" id="UP000051574"/>
    </source>
</evidence>
<dbReference type="InterPro" id="IPR036282">
    <property type="entry name" value="Glutathione-S-Trfase_C_sf"/>
</dbReference>
<dbReference type="InterPro" id="IPR010987">
    <property type="entry name" value="Glutathione-S-Trfase_C-like"/>
</dbReference>
<evidence type="ECO:0000256" key="2">
    <source>
        <dbReference type="ARBA" id="ARBA00012452"/>
    </source>
</evidence>
<dbReference type="Gene3D" id="3.40.30.10">
    <property type="entry name" value="Glutaredoxin"/>
    <property type="match status" value="1"/>
</dbReference>
<dbReference type="PROSITE" id="PS50404">
    <property type="entry name" value="GST_NTER"/>
    <property type="match status" value="1"/>
</dbReference>
<dbReference type="OrthoDB" id="414243at2759"/>
<feature type="domain" description="GST N-terminal" evidence="6">
    <location>
        <begin position="1"/>
        <end position="78"/>
    </location>
</feature>
<comment type="caution">
    <text evidence="8">The sequence shown here is derived from an EMBL/GenBank/DDBJ whole genome shotgun (WGS) entry which is preliminary data.</text>
</comment>
<evidence type="ECO:0000256" key="1">
    <source>
        <dbReference type="ARBA" id="ARBA00011738"/>
    </source>
</evidence>
<dbReference type="AlphaFoldDB" id="A0A0T6B4G2"/>
<dbReference type="CDD" id="cd03192">
    <property type="entry name" value="GST_C_Sigma_like"/>
    <property type="match status" value="1"/>
</dbReference>
<dbReference type="InterPro" id="IPR004046">
    <property type="entry name" value="GST_C"/>
</dbReference>
<evidence type="ECO:0000259" key="6">
    <source>
        <dbReference type="PROSITE" id="PS50404"/>
    </source>
</evidence>
<dbReference type="InterPro" id="IPR040079">
    <property type="entry name" value="Glutathione_S-Trfase"/>
</dbReference>
<dbReference type="SUPFAM" id="SSF52833">
    <property type="entry name" value="Thioredoxin-like"/>
    <property type="match status" value="1"/>
</dbReference>
<dbReference type="CDD" id="cd03039">
    <property type="entry name" value="GST_N_Sigma_like"/>
    <property type="match status" value="1"/>
</dbReference>
<gene>
    <name evidence="8" type="ORF">AMK59_6159</name>
</gene>
<accession>A0A0T6B4G2</accession>
<protein>
    <recommendedName>
        <fullName evidence="2">glutathione transferase</fullName>
        <ecNumber evidence="2">2.5.1.18</ecNumber>
    </recommendedName>
</protein>
<dbReference type="InterPro" id="IPR050213">
    <property type="entry name" value="GST_superfamily"/>
</dbReference>
<sequence length="202" mass="23504">MSVKLTYFDIRGLGEPIRYLLKYSGINFEDDRISFDDWPKLKPSMPFGQMPLITEGARSCHQSVVIGRYIAKRAKLTGSNDWEDLEIDAVVDTVNDLRQKIGAYYFESNPEHKERLKATLLNETIPFYMQRLENIAQENSGYLAVRKLTWADFFFAAIIDLMSYFSGMDLLKDRPYLQTIKNKVDNLPAIKKWIDVRPKTDF</sequence>
<evidence type="ECO:0000256" key="3">
    <source>
        <dbReference type="ARBA" id="ARBA00022679"/>
    </source>
</evidence>
<feature type="domain" description="GST C-terminal" evidence="7">
    <location>
        <begin position="80"/>
        <end position="202"/>
    </location>
</feature>
<dbReference type="Gene3D" id="1.20.1050.10">
    <property type="match status" value="1"/>
</dbReference>
<comment type="catalytic activity">
    <reaction evidence="5">
        <text>RX + glutathione = an S-substituted glutathione + a halide anion + H(+)</text>
        <dbReference type="Rhea" id="RHEA:16437"/>
        <dbReference type="ChEBI" id="CHEBI:15378"/>
        <dbReference type="ChEBI" id="CHEBI:16042"/>
        <dbReference type="ChEBI" id="CHEBI:17792"/>
        <dbReference type="ChEBI" id="CHEBI:57925"/>
        <dbReference type="ChEBI" id="CHEBI:90779"/>
        <dbReference type="EC" id="2.5.1.18"/>
    </reaction>
</comment>
<dbReference type="EMBL" id="LJIG01015978">
    <property type="protein sequence ID" value="KRT81981.1"/>
    <property type="molecule type" value="Genomic_DNA"/>
</dbReference>
<evidence type="ECO:0000256" key="4">
    <source>
        <dbReference type="ARBA" id="ARBA00038317"/>
    </source>
</evidence>
<dbReference type="SUPFAM" id="SSF47616">
    <property type="entry name" value="GST C-terminal domain-like"/>
    <property type="match status" value="1"/>
</dbReference>
<evidence type="ECO:0000259" key="7">
    <source>
        <dbReference type="PROSITE" id="PS50405"/>
    </source>
</evidence>
<dbReference type="InterPro" id="IPR004045">
    <property type="entry name" value="Glutathione_S-Trfase_N"/>
</dbReference>
<evidence type="ECO:0000313" key="8">
    <source>
        <dbReference type="EMBL" id="KRT81981.1"/>
    </source>
</evidence>
<dbReference type="SFLD" id="SFLDG01205">
    <property type="entry name" value="AMPS.1"/>
    <property type="match status" value="1"/>
</dbReference>
<comment type="similarity">
    <text evidence="4">Belongs to the GST superfamily. Sigma family.</text>
</comment>
<dbReference type="PROSITE" id="PS50405">
    <property type="entry name" value="GST_CTER"/>
    <property type="match status" value="1"/>
</dbReference>
<dbReference type="Pfam" id="PF14497">
    <property type="entry name" value="GST_C_3"/>
    <property type="match status" value="1"/>
</dbReference>
<proteinExistence type="inferred from homology"/>
<dbReference type="SFLD" id="SFLDS00019">
    <property type="entry name" value="Glutathione_Transferase_(cytos"/>
    <property type="match status" value="1"/>
</dbReference>
<name>A0A0T6B4G2_9SCAR</name>
<keyword evidence="9" id="KW-1185">Reference proteome</keyword>
<dbReference type="SFLD" id="SFLDG00363">
    <property type="entry name" value="AMPS_(cytGST):_Alpha-__Mu-__Pi"/>
    <property type="match status" value="1"/>
</dbReference>